<evidence type="ECO:0000313" key="3">
    <source>
        <dbReference type="Proteomes" id="UP001303473"/>
    </source>
</evidence>
<dbReference type="Proteomes" id="UP001303473">
    <property type="component" value="Unassembled WGS sequence"/>
</dbReference>
<keyword evidence="3" id="KW-1185">Reference proteome</keyword>
<protein>
    <submittedName>
        <fullName evidence="2">Uncharacterized protein</fullName>
    </submittedName>
</protein>
<evidence type="ECO:0000256" key="1">
    <source>
        <dbReference type="SAM" id="MobiDB-lite"/>
    </source>
</evidence>
<evidence type="ECO:0000313" key="2">
    <source>
        <dbReference type="EMBL" id="KAK3942712.1"/>
    </source>
</evidence>
<gene>
    <name evidence="2" type="ORF">QBC46DRAFT_255578</name>
</gene>
<dbReference type="EMBL" id="MU853771">
    <property type="protein sequence ID" value="KAK3942712.1"/>
    <property type="molecule type" value="Genomic_DNA"/>
</dbReference>
<reference evidence="3" key="1">
    <citation type="journal article" date="2023" name="Mol. Phylogenet. Evol.">
        <title>Genome-scale phylogeny and comparative genomics of the fungal order Sordariales.</title>
        <authorList>
            <person name="Hensen N."/>
            <person name="Bonometti L."/>
            <person name="Westerberg I."/>
            <person name="Brannstrom I.O."/>
            <person name="Guillou S."/>
            <person name="Cros-Aarteil S."/>
            <person name="Calhoun S."/>
            <person name="Haridas S."/>
            <person name="Kuo A."/>
            <person name="Mondo S."/>
            <person name="Pangilinan J."/>
            <person name="Riley R."/>
            <person name="LaButti K."/>
            <person name="Andreopoulos B."/>
            <person name="Lipzen A."/>
            <person name="Chen C."/>
            <person name="Yan M."/>
            <person name="Daum C."/>
            <person name="Ng V."/>
            <person name="Clum A."/>
            <person name="Steindorff A."/>
            <person name="Ohm R.A."/>
            <person name="Martin F."/>
            <person name="Silar P."/>
            <person name="Natvig D.O."/>
            <person name="Lalanne C."/>
            <person name="Gautier V."/>
            <person name="Ament-Velasquez S.L."/>
            <person name="Kruys A."/>
            <person name="Hutchinson M.I."/>
            <person name="Powell A.J."/>
            <person name="Barry K."/>
            <person name="Miller A.N."/>
            <person name="Grigoriev I.V."/>
            <person name="Debuchy R."/>
            <person name="Gladieux P."/>
            <person name="Hiltunen Thoren M."/>
            <person name="Johannesson H."/>
        </authorList>
    </citation>
    <scope>NUCLEOTIDE SEQUENCE [LARGE SCALE GENOMIC DNA]</scope>
    <source>
        <strain evidence="3">CBS 340.73</strain>
    </source>
</reference>
<feature type="compositionally biased region" description="Polar residues" evidence="1">
    <location>
        <begin position="1"/>
        <end position="11"/>
    </location>
</feature>
<proteinExistence type="predicted"/>
<sequence>MATPNGRTNNHNQDDGWVNVTGKFSTKGHTKSRTPQYNGDNESSVQVAGTSSAEVAGMGTQFENISVLHLDDEFDVPELESTTSTSVPSAITLTVVDDDSSVNYTGIVGAATMASHAGMAGLTEAALDQHLRQLNQGFAGDISDWVAGAGLGERFHRHLAPSVPHSMRPAPRSKTSLASSSISGDPDWQMVLPPTTAVDDIFAVGAWCDPTASPAMLASRYLSLDEMPITSAF</sequence>
<dbReference type="AlphaFoldDB" id="A0AAN6NBH7"/>
<organism evidence="2 3">
    <name type="scientific">Diplogelasinospora grovesii</name>
    <dbReference type="NCBI Taxonomy" id="303347"/>
    <lineage>
        <taxon>Eukaryota</taxon>
        <taxon>Fungi</taxon>
        <taxon>Dikarya</taxon>
        <taxon>Ascomycota</taxon>
        <taxon>Pezizomycotina</taxon>
        <taxon>Sordariomycetes</taxon>
        <taxon>Sordariomycetidae</taxon>
        <taxon>Sordariales</taxon>
        <taxon>Diplogelasinosporaceae</taxon>
        <taxon>Diplogelasinospora</taxon>
    </lineage>
</organism>
<feature type="region of interest" description="Disordered" evidence="1">
    <location>
        <begin position="161"/>
        <end position="183"/>
    </location>
</feature>
<feature type="region of interest" description="Disordered" evidence="1">
    <location>
        <begin position="1"/>
        <end position="43"/>
    </location>
</feature>
<feature type="compositionally biased region" description="Polar residues" evidence="1">
    <location>
        <begin position="33"/>
        <end position="43"/>
    </location>
</feature>
<comment type="caution">
    <text evidence="2">The sequence shown here is derived from an EMBL/GenBank/DDBJ whole genome shotgun (WGS) entry which is preliminary data.</text>
</comment>
<name>A0AAN6NBH7_9PEZI</name>
<accession>A0AAN6NBH7</accession>
<feature type="compositionally biased region" description="Polar residues" evidence="1">
    <location>
        <begin position="173"/>
        <end position="183"/>
    </location>
</feature>